<dbReference type="GO" id="GO:0016604">
    <property type="term" value="C:nuclear body"/>
    <property type="evidence" value="ECO:0007669"/>
    <property type="project" value="TreeGrafter"/>
</dbReference>
<protein>
    <recommendedName>
        <fullName evidence="2">RecQ-mediated genome instability protein 1</fullName>
    </recommendedName>
</protein>
<dbReference type="EMBL" id="MTYJ01000079">
    <property type="protein sequence ID" value="OQV16029.1"/>
    <property type="molecule type" value="Genomic_DNA"/>
</dbReference>
<evidence type="ECO:0000256" key="1">
    <source>
        <dbReference type="ARBA" id="ARBA00006395"/>
    </source>
</evidence>
<accession>A0A1W0WLF6</accession>
<dbReference type="InterPro" id="IPR013894">
    <property type="entry name" value="RMI1_OB"/>
</dbReference>
<dbReference type="Pfam" id="PF08585">
    <property type="entry name" value="RMI1_N_C"/>
    <property type="match status" value="1"/>
</dbReference>
<dbReference type="OrthoDB" id="341511at2759"/>
<dbReference type="GO" id="GO:0000712">
    <property type="term" value="P:resolution of meiotic recombination intermediates"/>
    <property type="evidence" value="ECO:0007669"/>
    <property type="project" value="TreeGrafter"/>
</dbReference>
<sequence>MQQIKNEFRKRNVQVPEEVLAVLHQEITGSRGVGTLEQRAVELWKNADLRSFYQAHAASTPLTKILQNKSTTKIGESLCLQIDSLRDVSRPAYQQLQKVINRFGENVLVTGDAETAPNKSEPTGKRMLLLNLTDGSKDIQAMEYQVIKTLSIDTPPGTKVRLIPPIMFRKGILLLTSENIHVIGGQVACLQEKFAQKRVLASLLNADLDAMEKAAPPCPPPNQATNSVVGLRQVVVQNAGNQQNGFDDPDGDAFLANVAVNWGEDDPDADAFLAGALDDFDRLSQN</sequence>
<evidence type="ECO:0000313" key="4">
    <source>
        <dbReference type="EMBL" id="OQV16029.1"/>
    </source>
</evidence>
<comment type="similarity">
    <text evidence="1">Belongs to the RMI1 family.</text>
</comment>
<evidence type="ECO:0000259" key="3">
    <source>
        <dbReference type="Pfam" id="PF08585"/>
    </source>
</evidence>
<dbReference type="InterPro" id="IPR042470">
    <property type="entry name" value="RMI1_N_C_sf"/>
</dbReference>
<dbReference type="PANTHER" id="PTHR14790">
    <property type="entry name" value="RECQ-MEDIATED GENOME INSTABILITY PROTEIN 1 RMI1"/>
    <property type="match status" value="1"/>
</dbReference>
<evidence type="ECO:0000256" key="2">
    <source>
        <dbReference type="ARBA" id="ARBA00018987"/>
    </source>
</evidence>
<name>A0A1W0WLF6_HYPEX</name>
<gene>
    <name evidence="4" type="ORF">BV898_09799</name>
</gene>
<feature type="domain" description="RecQ mediated genome instability protein 1 OB-fold" evidence="3">
    <location>
        <begin position="67"/>
        <end position="198"/>
    </location>
</feature>
<proteinExistence type="inferred from homology"/>
<dbReference type="PANTHER" id="PTHR14790:SF15">
    <property type="entry name" value="RECQ-MEDIATED GENOME INSTABILITY PROTEIN 1"/>
    <property type="match status" value="1"/>
</dbReference>
<dbReference type="Gene3D" id="2.40.50.770">
    <property type="entry name" value="RecQ-mediated genome instability protein Rmi1, C-terminal domain"/>
    <property type="match status" value="1"/>
</dbReference>
<evidence type="ECO:0000313" key="5">
    <source>
        <dbReference type="Proteomes" id="UP000192578"/>
    </source>
</evidence>
<reference evidence="5" key="1">
    <citation type="submission" date="2017-01" db="EMBL/GenBank/DDBJ databases">
        <title>Comparative genomics of anhydrobiosis in the tardigrade Hypsibius dujardini.</title>
        <authorList>
            <person name="Yoshida Y."/>
            <person name="Koutsovoulos G."/>
            <person name="Laetsch D."/>
            <person name="Stevens L."/>
            <person name="Kumar S."/>
            <person name="Horikawa D."/>
            <person name="Ishino K."/>
            <person name="Komine S."/>
            <person name="Tomita M."/>
            <person name="Blaxter M."/>
            <person name="Arakawa K."/>
        </authorList>
    </citation>
    <scope>NUCLEOTIDE SEQUENCE [LARGE SCALE GENOMIC DNA]</scope>
    <source>
        <strain evidence="5">Z151</strain>
    </source>
</reference>
<organism evidence="4 5">
    <name type="scientific">Hypsibius exemplaris</name>
    <name type="common">Freshwater tardigrade</name>
    <dbReference type="NCBI Taxonomy" id="2072580"/>
    <lineage>
        <taxon>Eukaryota</taxon>
        <taxon>Metazoa</taxon>
        <taxon>Ecdysozoa</taxon>
        <taxon>Tardigrada</taxon>
        <taxon>Eutardigrada</taxon>
        <taxon>Parachela</taxon>
        <taxon>Hypsibioidea</taxon>
        <taxon>Hypsibiidae</taxon>
        <taxon>Hypsibius</taxon>
    </lineage>
</organism>
<keyword evidence="5" id="KW-1185">Reference proteome</keyword>
<dbReference type="AlphaFoldDB" id="A0A1W0WLF6"/>
<dbReference type="GO" id="GO:0031422">
    <property type="term" value="C:RecQ family helicase-topoisomerase III complex"/>
    <property type="evidence" value="ECO:0007669"/>
    <property type="project" value="TreeGrafter"/>
</dbReference>
<dbReference type="Proteomes" id="UP000192578">
    <property type="component" value="Unassembled WGS sequence"/>
</dbReference>
<dbReference type="SMART" id="SM01161">
    <property type="entry name" value="DUF1767"/>
    <property type="match status" value="1"/>
</dbReference>
<comment type="caution">
    <text evidence="4">The sequence shown here is derived from an EMBL/GenBank/DDBJ whole genome shotgun (WGS) entry which is preliminary data.</text>
</comment>
<dbReference type="GO" id="GO:0000724">
    <property type="term" value="P:double-strand break repair via homologous recombination"/>
    <property type="evidence" value="ECO:0007669"/>
    <property type="project" value="TreeGrafter"/>
</dbReference>